<dbReference type="GO" id="GO:0005524">
    <property type="term" value="F:ATP binding"/>
    <property type="evidence" value="ECO:0007669"/>
    <property type="project" value="InterPro"/>
</dbReference>
<dbReference type="GO" id="GO:0019205">
    <property type="term" value="F:nucleobase-containing compound kinase activity"/>
    <property type="evidence" value="ECO:0007669"/>
    <property type="project" value="InterPro"/>
</dbReference>
<reference evidence="5" key="1">
    <citation type="submission" date="2020-01" db="EMBL/GenBank/DDBJ databases">
        <title>Development of genomics and gene disruption for Polysphondylium violaceum indicates a role for the polyketide synthase stlB in stalk morphogenesis.</title>
        <authorList>
            <person name="Narita B."/>
            <person name="Kawabe Y."/>
            <person name="Kin K."/>
            <person name="Saito T."/>
            <person name="Gibbs R."/>
            <person name="Kuspa A."/>
            <person name="Muzny D."/>
            <person name="Queller D."/>
            <person name="Richards S."/>
            <person name="Strassman J."/>
            <person name="Sucgang R."/>
            <person name="Worley K."/>
            <person name="Schaap P."/>
        </authorList>
    </citation>
    <scope>NUCLEOTIDE SEQUENCE</scope>
    <source>
        <strain evidence="5">QSvi11</strain>
    </source>
</reference>
<protein>
    <recommendedName>
        <fullName evidence="7">Adenylate kinase</fullName>
    </recommendedName>
</protein>
<dbReference type="InterPro" id="IPR027417">
    <property type="entry name" value="P-loop_NTPase"/>
</dbReference>
<dbReference type="Pfam" id="PF00406">
    <property type="entry name" value="ADK"/>
    <property type="match status" value="1"/>
</dbReference>
<accession>A0A8J4UXH8</accession>
<dbReference type="InterPro" id="IPR033690">
    <property type="entry name" value="Adenylat_kinase_CS"/>
</dbReference>
<keyword evidence="2" id="KW-0547">Nucleotide-binding</keyword>
<evidence type="ECO:0000313" key="6">
    <source>
        <dbReference type="Proteomes" id="UP000695562"/>
    </source>
</evidence>
<dbReference type="Proteomes" id="UP000695562">
    <property type="component" value="Unassembled WGS sequence"/>
</dbReference>
<evidence type="ECO:0000256" key="2">
    <source>
        <dbReference type="ARBA" id="ARBA00022741"/>
    </source>
</evidence>
<dbReference type="EMBL" id="AJWJ01000428">
    <property type="protein sequence ID" value="KAF2070950.1"/>
    <property type="molecule type" value="Genomic_DNA"/>
</dbReference>
<evidence type="ECO:0000256" key="3">
    <source>
        <dbReference type="ARBA" id="ARBA00022777"/>
    </source>
</evidence>
<keyword evidence="6" id="KW-1185">Reference proteome</keyword>
<dbReference type="PROSITE" id="PS00113">
    <property type="entry name" value="ADENYLATE_KINASE"/>
    <property type="match status" value="1"/>
</dbReference>
<evidence type="ECO:0008006" key="7">
    <source>
        <dbReference type="Google" id="ProtNLM"/>
    </source>
</evidence>
<dbReference type="Gene3D" id="3.40.50.300">
    <property type="entry name" value="P-loop containing nucleotide triphosphate hydrolases"/>
    <property type="match status" value="1"/>
</dbReference>
<name>A0A8J4UXH8_9MYCE</name>
<dbReference type="PANTHER" id="PTHR23359">
    <property type="entry name" value="NUCLEOTIDE KINASE"/>
    <property type="match status" value="1"/>
</dbReference>
<comment type="caution">
    <text evidence="5">The sequence shown here is derived from an EMBL/GenBank/DDBJ whole genome shotgun (WGS) entry which is preliminary data.</text>
</comment>
<dbReference type="OrthoDB" id="248923at2759"/>
<gene>
    <name evidence="5" type="ORF">CYY_007723</name>
</gene>
<comment type="similarity">
    <text evidence="4">Belongs to the adenylate kinase family.</text>
</comment>
<keyword evidence="3 4" id="KW-0418">Kinase</keyword>
<dbReference type="PRINTS" id="PR00094">
    <property type="entry name" value="ADENYLTKNASE"/>
</dbReference>
<evidence type="ECO:0000256" key="4">
    <source>
        <dbReference type="RuleBase" id="RU003330"/>
    </source>
</evidence>
<keyword evidence="1 4" id="KW-0808">Transferase</keyword>
<dbReference type="InterPro" id="IPR000850">
    <property type="entry name" value="Adenylat/UMP-CMP_kin"/>
</dbReference>
<dbReference type="AlphaFoldDB" id="A0A8J4UXH8"/>
<organism evidence="5 6">
    <name type="scientific">Polysphondylium violaceum</name>
    <dbReference type="NCBI Taxonomy" id="133409"/>
    <lineage>
        <taxon>Eukaryota</taxon>
        <taxon>Amoebozoa</taxon>
        <taxon>Evosea</taxon>
        <taxon>Eumycetozoa</taxon>
        <taxon>Dictyostelia</taxon>
        <taxon>Dictyosteliales</taxon>
        <taxon>Dictyosteliaceae</taxon>
        <taxon>Polysphondylium</taxon>
    </lineage>
</organism>
<evidence type="ECO:0000256" key="1">
    <source>
        <dbReference type="ARBA" id="ARBA00022679"/>
    </source>
</evidence>
<dbReference type="GO" id="GO:0006139">
    <property type="term" value="P:nucleobase-containing compound metabolic process"/>
    <property type="evidence" value="ECO:0007669"/>
    <property type="project" value="InterPro"/>
</dbReference>
<proteinExistence type="inferred from homology"/>
<evidence type="ECO:0000313" key="5">
    <source>
        <dbReference type="EMBL" id="KAF2070950.1"/>
    </source>
</evidence>
<dbReference type="SUPFAM" id="SSF52540">
    <property type="entry name" value="P-loop containing nucleoside triphosphate hydrolases"/>
    <property type="match status" value="1"/>
</dbReference>
<sequence>MISKNIVMSSLMKRGFSIPQKAYYGTLCINTLNNNNNNNIYKINNNSTISNNINYYFDHQHHYHHNHHQSSLSLLKRYYSVNSSNSNNEDDLIFQKLEKERQDEQQAIENQEQEDQDLDHPNLLFQQHVNDTTSSSTTIIDDDLEIKDPAIIFNTVWNKLEQKYGKENMRFPQEIILVAGAPGSGKGVNTPFISSVRGITGAPIVMSSLLDSSEAREIKSQGGMVSDSFAFQTILEELRKVKYRSGVVVDGFPRTTTQVELTNALYEKMKELRRTFFKTPLASCFPRPIFRVTVLFVEEKESVERQLKRGQITRETNIKLKEQGLPLLEERDTDCSEEAARKRYKIFRDHYPTLQTLKKHFPFSIIDASKTLDRVQQSIIREFKYQSSLELSQETYDLVQRIPLVTDITLHARVDLVTRLDDYQNRHTDLFTSVVHVIEKEFVPTIRRHSIAGSAMIRVTNSLFSSALAIDIALDVLSERGFRATVDVKTTYIPHKINPTTYEIESITQTEYQFKVDFEKPLIREEYSNITTTHMMK</sequence>
<dbReference type="CDD" id="cd01428">
    <property type="entry name" value="ADK"/>
    <property type="match status" value="1"/>
</dbReference>